<organism evidence="1 2">
    <name type="scientific">Bionectria ochroleuca</name>
    <name type="common">Gliocladium roseum</name>
    <dbReference type="NCBI Taxonomy" id="29856"/>
    <lineage>
        <taxon>Eukaryota</taxon>
        <taxon>Fungi</taxon>
        <taxon>Dikarya</taxon>
        <taxon>Ascomycota</taxon>
        <taxon>Pezizomycotina</taxon>
        <taxon>Sordariomycetes</taxon>
        <taxon>Hypocreomycetidae</taxon>
        <taxon>Hypocreales</taxon>
        <taxon>Bionectriaceae</taxon>
        <taxon>Clonostachys</taxon>
    </lineage>
</organism>
<dbReference type="AlphaFoldDB" id="A0A8H7TT72"/>
<gene>
    <name evidence="1" type="ORF">IM811_007242</name>
</gene>
<evidence type="ECO:0000313" key="1">
    <source>
        <dbReference type="EMBL" id="KAF9756298.1"/>
    </source>
</evidence>
<dbReference type="EMBL" id="JADCTT010000002">
    <property type="protein sequence ID" value="KAF9756298.1"/>
    <property type="molecule type" value="Genomic_DNA"/>
</dbReference>
<name>A0A8H7TT72_BIOOC</name>
<reference evidence="1" key="1">
    <citation type="submission" date="2020-10" db="EMBL/GenBank/DDBJ databases">
        <title>High-Quality Genome Resource of Clonostachys rosea strain S41 by Oxford Nanopore Long-Read Sequencing.</title>
        <authorList>
            <person name="Wang H."/>
        </authorList>
    </citation>
    <scope>NUCLEOTIDE SEQUENCE</scope>
    <source>
        <strain evidence="1">S41</strain>
    </source>
</reference>
<evidence type="ECO:0000313" key="2">
    <source>
        <dbReference type="Proteomes" id="UP000616885"/>
    </source>
</evidence>
<accession>A0A8H7TT72</accession>
<sequence length="205" mass="23093">MAEVAAVISARHIMGNPPLVVKLKRSTGGNMATPYMLFICLGQNKDGEKLHNLVHIGCIRECMAQWDELYKLRDAARNHRLGDATINAWEDWYYTGAGIRSDDERRTAIFNVGRALLQGTRGWQCTSRVRKEAARREAACLQHPFGPIIQATEMGPGIFTSSLQVIFHCTLTRRYLSLFSSQPTHQLRLLPRLPLSIHSLHLCSP</sequence>
<protein>
    <submittedName>
        <fullName evidence="1">Uncharacterized protein</fullName>
    </submittedName>
</protein>
<dbReference type="Proteomes" id="UP000616885">
    <property type="component" value="Unassembled WGS sequence"/>
</dbReference>
<comment type="caution">
    <text evidence="1">The sequence shown here is derived from an EMBL/GenBank/DDBJ whole genome shotgun (WGS) entry which is preliminary data.</text>
</comment>
<proteinExistence type="predicted"/>